<proteinExistence type="predicted"/>
<dbReference type="Proteomes" id="UP001597094">
    <property type="component" value="Unassembled WGS sequence"/>
</dbReference>
<feature type="compositionally biased region" description="Basic and acidic residues" evidence="1">
    <location>
        <begin position="9"/>
        <end position="22"/>
    </location>
</feature>
<sequence length="52" mass="5951">MSAEEEYEVERTIKRLSQDTEHSMPVLRPLDYEPLGAWADEEIEGIAANQTT</sequence>
<comment type="caution">
    <text evidence="2">The sequence shown here is derived from an EMBL/GenBank/DDBJ whole genome shotgun (WGS) entry which is preliminary data.</text>
</comment>
<accession>A0ABW3SJ86</accession>
<keyword evidence="3" id="KW-1185">Reference proteome</keyword>
<evidence type="ECO:0000256" key="1">
    <source>
        <dbReference type="SAM" id="MobiDB-lite"/>
    </source>
</evidence>
<gene>
    <name evidence="2" type="ORF">ACFQ2O_01690</name>
</gene>
<feature type="region of interest" description="Disordered" evidence="1">
    <location>
        <begin position="1"/>
        <end position="22"/>
    </location>
</feature>
<reference evidence="3" key="1">
    <citation type="journal article" date="2019" name="Int. J. Syst. Evol. Microbiol.">
        <title>The Global Catalogue of Microorganisms (GCM) 10K type strain sequencing project: providing services to taxonomists for standard genome sequencing and annotation.</title>
        <authorList>
            <consortium name="The Broad Institute Genomics Platform"/>
            <consortium name="The Broad Institute Genome Sequencing Center for Infectious Disease"/>
            <person name="Wu L."/>
            <person name="Ma J."/>
        </authorList>
    </citation>
    <scope>NUCLEOTIDE SEQUENCE [LARGE SCALE GENOMIC DNA]</scope>
    <source>
        <strain evidence="3">JCM 31319</strain>
    </source>
</reference>
<dbReference type="EMBL" id="JBHTLD010000007">
    <property type="protein sequence ID" value="MFD1184899.1"/>
    <property type="molecule type" value="Genomic_DNA"/>
</dbReference>
<evidence type="ECO:0000313" key="2">
    <source>
        <dbReference type="EMBL" id="MFD1184899.1"/>
    </source>
</evidence>
<protein>
    <submittedName>
        <fullName evidence="2">Uncharacterized protein</fullName>
    </submittedName>
</protein>
<name>A0ABW3SJ86_9BACT</name>
<dbReference type="RefSeq" id="WP_377522412.1">
    <property type="nucleotide sequence ID" value="NZ_JBHTLD010000007.1"/>
</dbReference>
<organism evidence="2 3">
    <name type="scientific">Pontibacter rugosus</name>
    <dbReference type="NCBI Taxonomy" id="1745966"/>
    <lineage>
        <taxon>Bacteria</taxon>
        <taxon>Pseudomonadati</taxon>
        <taxon>Bacteroidota</taxon>
        <taxon>Cytophagia</taxon>
        <taxon>Cytophagales</taxon>
        <taxon>Hymenobacteraceae</taxon>
        <taxon>Pontibacter</taxon>
    </lineage>
</organism>
<evidence type="ECO:0000313" key="3">
    <source>
        <dbReference type="Proteomes" id="UP001597094"/>
    </source>
</evidence>